<keyword evidence="3" id="KW-0645">Protease</keyword>
<dbReference type="GO" id="GO:0006508">
    <property type="term" value="P:proteolysis"/>
    <property type="evidence" value="ECO:0007669"/>
    <property type="project" value="UniProtKB-KW"/>
</dbReference>
<dbReference type="eggNOG" id="COG0616">
    <property type="taxonomic scope" value="Bacteria"/>
</dbReference>
<reference evidence="3 4" key="1">
    <citation type="submission" date="2010-08" db="EMBL/GenBank/DDBJ databases">
        <authorList>
            <person name="Durkin A.S."/>
            <person name="Madupu R."/>
            <person name="Torralba M."/>
            <person name="Gillis M."/>
            <person name="Methe B."/>
            <person name="Sutton G."/>
            <person name="Nelson K.E."/>
        </authorList>
    </citation>
    <scope>NUCLEOTIDE SEQUENCE [LARGE SCALE GENOMIC DNA]</scope>
    <source>
        <strain evidence="3 4">FB035-09AN</strain>
    </source>
</reference>
<dbReference type="PANTHER" id="PTHR42987:SF4">
    <property type="entry name" value="PROTEASE SOHB-RELATED"/>
    <property type="match status" value="1"/>
</dbReference>
<dbReference type="Gene3D" id="3.90.226.10">
    <property type="entry name" value="2-enoyl-CoA Hydratase, Chain A, domain 1"/>
    <property type="match status" value="1"/>
</dbReference>
<proteinExistence type="inferred from homology"/>
<protein>
    <submittedName>
        <fullName evidence="3">Peptidase, S49 (Protease IV) family protein</fullName>
        <ecNumber evidence="3">3.4.21.-</ecNumber>
    </submittedName>
</protein>
<accession>E1KNZ6</accession>
<dbReference type="EMBL" id="AEDO01000013">
    <property type="protein sequence ID" value="EFL46829.1"/>
    <property type="molecule type" value="Genomic_DNA"/>
</dbReference>
<dbReference type="Proteomes" id="UP000003610">
    <property type="component" value="Unassembled WGS sequence"/>
</dbReference>
<gene>
    <name evidence="3" type="ORF">HMPREF9296_2532</name>
</gene>
<dbReference type="RefSeq" id="WP_004355706.1">
    <property type="nucleotide sequence ID" value="NZ_AEDO01000013.1"/>
</dbReference>
<organism evidence="3 4">
    <name type="scientific">Prevotella disiens FB035-09AN</name>
    <dbReference type="NCBI Taxonomy" id="866771"/>
    <lineage>
        <taxon>Bacteria</taxon>
        <taxon>Pseudomonadati</taxon>
        <taxon>Bacteroidota</taxon>
        <taxon>Bacteroidia</taxon>
        <taxon>Bacteroidales</taxon>
        <taxon>Prevotellaceae</taxon>
        <taxon>Prevotella</taxon>
    </lineage>
</organism>
<dbReference type="EC" id="3.4.21.-" evidence="3"/>
<feature type="domain" description="Peptidase S49" evidence="2">
    <location>
        <begin position="162"/>
        <end position="309"/>
    </location>
</feature>
<comment type="similarity">
    <text evidence="1">Belongs to the peptidase S49 family.</text>
</comment>
<dbReference type="Pfam" id="PF01343">
    <property type="entry name" value="Peptidase_S49"/>
    <property type="match status" value="1"/>
</dbReference>
<dbReference type="SUPFAM" id="SSF52096">
    <property type="entry name" value="ClpP/crotonase"/>
    <property type="match status" value="1"/>
</dbReference>
<evidence type="ECO:0000256" key="1">
    <source>
        <dbReference type="ARBA" id="ARBA00008683"/>
    </source>
</evidence>
<dbReference type="InterPro" id="IPR002142">
    <property type="entry name" value="Peptidase_S49"/>
</dbReference>
<evidence type="ECO:0000313" key="4">
    <source>
        <dbReference type="Proteomes" id="UP000003610"/>
    </source>
</evidence>
<evidence type="ECO:0000259" key="2">
    <source>
        <dbReference type="Pfam" id="PF01343"/>
    </source>
</evidence>
<keyword evidence="3" id="KW-0378">Hydrolase</keyword>
<dbReference type="AlphaFoldDB" id="E1KNZ6"/>
<dbReference type="InterPro" id="IPR029045">
    <property type="entry name" value="ClpP/crotonase-like_dom_sf"/>
</dbReference>
<dbReference type="STRING" id="866771.HMPREF9296_2532"/>
<evidence type="ECO:0000313" key="3">
    <source>
        <dbReference type="EMBL" id="EFL46829.1"/>
    </source>
</evidence>
<dbReference type="GO" id="GO:0008233">
    <property type="term" value="F:peptidase activity"/>
    <property type="evidence" value="ECO:0007669"/>
    <property type="project" value="UniProtKB-KW"/>
</dbReference>
<sequence>MNELQHLLVSGLPLWITADGYKQAMLSTFPLHGSYKSTANPKAATIVLTPKQQEFLATHSFYQLETRIALDQLLAVIAQSGDDVVSLTDDFSDESLPENSIAYHRVWGVVLAQSNWYFSSKQLEEDLKQAENNPQITCHFLHINTPGGEAWYMDRLSETLRNCNKPIITLCEQLCCSAGYYIGCHGQRVYGLTQNDMIGCIGTMCSFYDFEEYYKKLGITKVEAKATNSDLKNKMFDDLRKGKSEQYVREVLNPLCAQFLTEVREQRKALASLADDAPVLRGETFLSSEAEKVGLIDGCKTMIEVLAEAVTIGKEYAEKEKLKSAIYNIV</sequence>
<name>E1KNZ6_9BACT</name>
<dbReference type="PANTHER" id="PTHR42987">
    <property type="entry name" value="PEPTIDASE S49"/>
    <property type="match status" value="1"/>
</dbReference>
<comment type="caution">
    <text evidence="3">The sequence shown here is derived from an EMBL/GenBank/DDBJ whole genome shotgun (WGS) entry which is preliminary data.</text>
</comment>